<dbReference type="OrthoDB" id="5336565at2759"/>
<name>A0A6A6HED9_VIRVR</name>
<protein>
    <recommendedName>
        <fullName evidence="2">DUF7924 domain-containing protein</fullName>
    </recommendedName>
</protein>
<reference evidence="3" key="1">
    <citation type="journal article" date="2020" name="Stud. Mycol.">
        <title>101 Dothideomycetes genomes: a test case for predicting lifestyles and emergence of pathogens.</title>
        <authorList>
            <person name="Haridas S."/>
            <person name="Albert R."/>
            <person name="Binder M."/>
            <person name="Bloem J."/>
            <person name="Labutti K."/>
            <person name="Salamov A."/>
            <person name="Andreopoulos B."/>
            <person name="Baker S."/>
            <person name="Barry K."/>
            <person name="Bills G."/>
            <person name="Bluhm B."/>
            <person name="Cannon C."/>
            <person name="Castanera R."/>
            <person name="Culley D."/>
            <person name="Daum C."/>
            <person name="Ezra D."/>
            <person name="Gonzalez J."/>
            <person name="Henrissat B."/>
            <person name="Kuo A."/>
            <person name="Liang C."/>
            <person name="Lipzen A."/>
            <person name="Lutzoni F."/>
            <person name="Magnuson J."/>
            <person name="Mondo S."/>
            <person name="Nolan M."/>
            <person name="Ohm R."/>
            <person name="Pangilinan J."/>
            <person name="Park H.-J."/>
            <person name="Ramirez L."/>
            <person name="Alfaro M."/>
            <person name="Sun H."/>
            <person name="Tritt A."/>
            <person name="Yoshinaga Y."/>
            <person name="Zwiers L.-H."/>
            <person name="Turgeon B."/>
            <person name="Goodwin S."/>
            <person name="Spatafora J."/>
            <person name="Crous P."/>
            <person name="Grigoriev I."/>
        </authorList>
    </citation>
    <scope>NUCLEOTIDE SEQUENCE</scope>
    <source>
        <strain evidence="3">Tuck. ex Michener</strain>
    </source>
</reference>
<dbReference type="InterPro" id="IPR057684">
    <property type="entry name" value="DUF7924"/>
</dbReference>
<gene>
    <name evidence="3" type="ORF">EV356DRAFT_512731</name>
</gene>
<sequence length="481" mass="54987">MSDLHILRCTERRSQLNHRDSQPPSSYWDKPSKIWLTKRALKELNRRNNKPNNGPPPYRRFRRPLTRSLLTKWTKGQQSISEILNKYSKDDFEELKRFSKLGGPDTSDLRGYLEPINPLEHSTMPPTNRLSVSKNTDATITAKTESTGPYSRNFEQILVDNGIFPPLYKYPDGRRPEKPKNIEEIKERAEQRRSSLSPSRYTDEEFEEFQYVAAKSSDEDHVSRNVVNTIEGSTQEAYTFSSKVKFANFQSLIDYPLTPGNPDLYDGAPPEQLDRRVRDRLYRTIIPSSLETHPIAPNFFLHLKGFDGTIRVAQRQCVYDGALGERGQHQLRSYGTNEANFDNNAHTITSVYLYSALSIYTVYTTQTSNRQKYYTYPIGSWAMAGDIETFRRGTAAFRNLRDWAKEQRDEAIGLANSIADQIESENNPSQWDAEPALTSNSISRSPNDSANSPDGQVPARAKRPSLASNPSRPSKRTKTTR</sequence>
<dbReference type="AlphaFoldDB" id="A0A6A6HED9"/>
<dbReference type="EMBL" id="ML991784">
    <property type="protein sequence ID" value="KAF2236504.1"/>
    <property type="molecule type" value="Genomic_DNA"/>
</dbReference>
<dbReference type="Pfam" id="PF25545">
    <property type="entry name" value="DUF7924"/>
    <property type="match status" value="1"/>
</dbReference>
<evidence type="ECO:0000256" key="1">
    <source>
        <dbReference type="SAM" id="MobiDB-lite"/>
    </source>
</evidence>
<evidence type="ECO:0000313" key="3">
    <source>
        <dbReference type="EMBL" id="KAF2236504.1"/>
    </source>
</evidence>
<keyword evidence="4" id="KW-1185">Reference proteome</keyword>
<feature type="domain" description="DUF7924" evidence="2">
    <location>
        <begin position="262"/>
        <end position="409"/>
    </location>
</feature>
<organism evidence="3 4">
    <name type="scientific">Viridothelium virens</name>
    <name type="common">Speckled blister lichen</name>
    <name type="synonym">Trypethelium virens</name>
    <dbReference type="NCBI Taxonomy" id="1048519"/>
    <lineage>
        <taxon>Eukaryota</taxon>
        <taxon>Fungi</taxon>
        <taxon>Dikarya</taxon>
        <taxon>Ascomycota</taxon>
        <taxon>Pezizomycotina</taxon>
        <taxon>Dothideomycetes</taxon>
        <taxon>Dothideomycetes incertae sedis</taxon>
        <taxon>Trypetheliales</taxon>
        <taxon>Trypetheliaceae</taxon>
        <taxon>Viridothelium</taxon>
    </lineage>
</organism>
<evidence type="ECO:0000259" key="2">
    <source>
        <dbReference type="Pfam" id="PF25545"/>
    </source>
</evidence>
<proteinExistence type="predicted"/>
<evidence type="ECO:0000313" key="4">
    <source>
        <dbReference type="Proteomes" id="UP000800092"/>
    </source>
</evidence>
<feature type="region of interest" description="Disordered" evidence="1">
    <location>
        <begin position="425"/>
        <end position="481"/>
    </location>
</feature>
<dbReference type="Proteomes" id="UP000800092">
    <property type="component" value="Unassembled WGS sequence"/>
</dbReference>
<feature type="compositionally biased region" description="Polar residues" evidence="1">
    <location>
        <begin position="437"/>
        <end position="454"/>
    </location>
</feature>
<accession>A0A6A6HED9</accession>